<keyword evidence="3" id="KW-1185">Reference proteome</keyword>
<proteinExistence type="predicted"/>
<dbReference type="OMA" id="FINQERM"/>
<evidence type="ECO:0000313" key="2">
    <source>
        <dbReference type="EMBL" id="EZA50289.1"/>
    </source>
</evidence>
<protein>
    <recommendedName>
        <fullName evidence="1">DUF4817 domain-containing protein</fullName>
    </recommendedName>
</protein>
<dbReference type="PANTHER" id="PTHR47326:SF1">
    <property type="entry name" value="HTH PSQ-TYPE DOMAIN-CONTAINING PROTEIN"/>
    <property type="match status" value="1"/>
</dbReference>
<accession>A0A026W5H9</accession>
<dbReference type="Proteomes" id="UP000053097">
    <property type="component" value="Unassembled WGS sequence"/>
</dbReference>
<dbReference type="InterPro" id="IPR032135">
    <property type="entry name" value="DUF4817"/>
</dbReference>
<reference evidence="2 3" key="1">
    <citation type="journal article" date="2014" name="Curr. Biol.">
        <title>The genome of the clonal raider ant Cerapachys biroi.</title>
        <authorList>
            <person name="Oxley P.R."/>
            <person name="Ji L."/>
            <person name="Fetter-Pruneda I."/>
            <person name="McKenzie S.K."/>
            <person name="Li C."/>
            <person name="Hu H."/>
            <person name="Zhang G."/>
            <person name="Kronauer D.J."/>
        </authorList>
    </citation>
    <scope>NUCLEOTIDE SEQUENCE [LARGE SCALE GENOMIC DNA]</scope>
</reference>
<organism evidence="2 3">
    <name type="scientific">Ooceraea biroi</name>
    <name type="common">Clonal raider ant</name>
    <name type="synonym">Cerapachys biroi</name>
    <dbReference type="NCBI Taxonomy" id="2015173"/>
    <lineage>
        <taxon>Eukaryota</taxon>
        <taxon>Metazoa</taxon>
        <taxon>Ecdysozoa</taxon>
        <taxon>Arthropoda</taxon>
        <taxon>Hexapoda</taxon>
        <taxon>Insecta</taxon>
        <taxon>Pterygota</taxon>
        <taxon>Neoptera</taxon>
        <taxon>Endopterygota</taxon>
        <taxon>Hymenoptera</taxon>
        <taxon>Apocrita</taxon>
        <taxon>Aculeata</taxon>
        <taxon>Formicoidea</taxon>
        <taxon>Formicidae</taxon>
        <taxon>Dorylinae</taxon>
        <taxon>Ooceraea</taxon>
    </lineage>
</organism>
<dbReference type="EMBL" id="KK107465">
    <property type="protein sequence ID" value="EZA50289.1"/>
    <property type="molecule type" value="Genomic_DNA"/>
</dbReference>
<name>A0A026W5H9_OOCBI</name>
<feature type="domain" description="DUF4817" evidence="1">
    <location>
        <begin position="4"/>
        <end position="56"/>
    </location>
</feature>
<evidence type="ECO:0000259" key="1">
    <source>
        <dbReference type="Pfam" id="PF16087"/>
    </source>
</evidence>
<sequence>MPFSFEELADIHFLYGRANGNALAAWRFYATAFPNRRLPHHTTFTRIHQQLRENGKFEACRNNSGRDRVVRRPQIEEQILNSFEESASTSTRQIANTLQVSKLTIWRVLHDNQYYL</sequence>
<evidence type="ECO:0000313" key="3">
    <source>
        <dbReference type="Proteomes" id="UP000053097"/>
    </source>
</evidence>
<dbReference type="AlphaFoldDB" id="A0A026W5H9"/>
<dbReference type="OrthoDB" id="7699088at2759"/>
<dbReference type="Pfam" id="PF16087">
    <property type="entry name" value="DUF4817"/>
    <property type="match status" value="1"/>
</dbReference>
<gene>
    <name evidence="2" type="ORF">X777_11300</name>
</gene>
<dbReference type="PANTHER" id="PTHR47326">
    <property type="entry name" value="TRANSPOSABLE ELEMENT TC3 TRANSPOSASE-LIKE PROTEIN"/>
    <property type="match status" value="1"/>
</dbReference>